<proteinExistence type="predicted"/>
<accession>A0A8S0QWW0</accession>
<evidence type="ECO:0000313" key="2">
    <source>
        <dbReference type="Proteomes" id="UP000594638"/>
    </source>
</evidence>
<dbReference type="InterPro" id="IPR037239">
    <property type="entry name" value="OSBP_sf"/>
</dbReference>
<dbReference type="Gramene" id="OE9A034418T1">
    <property type="protein sequence ID" value="OE9A034418C1"/>
    <property type="gene ID" value="OE9A034418"/>
</dbReference>
<name>A0A8S0QWW0_OLEEU</name>
<organism evidence="1 2">
    <name type="scientific">Olea europaea subsp. europaea</name>
    <dbReference type="NCBI Taxonomy" id="158383"/>
    <lineage>
        <taxon>Eukaryota</taxon>
        <taxon>Viridiplantae</taxon>
        <taxon>Streptophyta</taxon>
        <taxon>Embryophyta</taxon>
        <taxon>Tracheophyta</taxon>
        <taxon>Spermatophyta</taxon>
        <taxon>Magnoliopsida</taxon>
        <taxon>eudicotyledons</taxon>
        <taxon>Gunneridae</taxon>
        <taxon>Pentapetalae</taxon>
        <taxon>asterids</taxon>
        <taxon>lamiids</taxon>
        <taxon>Lamiales</taxon>
        <taxon>Oleaceae</taxon>
        <taxon>Oleeae</taxon>
        <taxon>Olea</taxon>
    </lineage>
</organism>
<dbReference type="SUPFAM" id="SSF144000">
    <property type="entry name" value="Oxysterol-binding protein-like"/>
    <property type="match status" value="1"/>
</dbReference>
<dbReference type="EMBL" id="CACTIH010001987">
    <property type="protein sequence ID" value="CAA2970881.1"/>
    <property type="molecule type" value="Genomic_DNA"/>
</dbReference>
<dbReference type="AlphaFoldDB" id="A0A8S0QWW0"/>
<dbReference type="OrthoDB" id="14833at2759"/>
<comment type="caution">
    <text evidence="1">The sequence shown here is derived from an EMBL/GenBank/DDBJ whole genome shotgun (WGS) entry which is preliminary data.</text>
</comment>
<protein>
    <submittedName>
        <fullName evidence="1">Uncharacterized protein</fullName>
    </submittedName>
</protein>
<gene>
    <name evidence="1" type="ORF">OLEA9_A034418</name>
</gene>
<dbReference type="Proteomes" id="UP000594638">
    <property type="component" value="Unassembled WGS sequence"/>
</dbReference>
<reference evidence="1 2" key="1">
    <citation type="submission" date="2019-12" db="EMBL/GenBank/DDBJ databases">
        <authorList>
            <person name="Alioto T."/>
            <person name="Alioto T."/>
            <person name="Gomez Garrido J."/>
        </authorList>
    </citation>
    <scope>NUCLEOTIDE SEQUENCE [LARGE SCALE GENOMIC DNA]</scope>
</reference>
<evidence type="ECO:0000313" key="1">
    <source>
        <dbReference type="EMBL" id="CAA2970881.1"/>
    </source>
</evidence>
<sequence length="93" mass="10944">MSGFKQESRCTTISFRQRAEKRNREEKGDQFTPKWFDITDEITPTPWGDLEVFRYNGKYTDHRTAIDSSDAIAIDLKDVQSMEFNPWQYGNLS</sequence>
<keyword evidence="2" id="KW-1185">Reference proteome</keyword>